<dbReference type="AlphaFoldDB" id="A0A518G7H3"/>
<gene>
    <name evidence="2" type="ORF">Q31a_28540</name>
</gene>
<name>A0A518G7H3_9BACT</name>
<keyword evidence="3" id="KW-1185">Reference proteome</keyword>
<evidence type="ECO:0000256" key="1">
    <source>
        <dbReference type="SAM" id="Phobius"/>
    </source>
</evidence>
<dbReference type="EMBL" id="CP036298">
    <property type="protein sequence ID" value="QDV24536.1"/>
    <property type="molecule type" value="Genomic_DNA"/>
</dbReference>
<feature type="transmembrane region" description="Helical" evidence="1">
    <location>
        <begin position="20"/>
        <end position="41"/>
    </location>
</feature>
<organism evidence="2 3">
    <name type="scientific">Aureliella helgolandensis</name>
    <dbReference type="NCBI Taxonomy" id="2527968"/>
    <lineage>
        <taxon>Bacteria</taxon>
        <taxon>Pseudomonadati</taxon>
        <taxon>Planctomycetota</taxon>
        <taxon>Planctomycetia</taxon>
        <taxon>Pirellulales</taxon>
        <taxon>Pirellulaceae</taxon>
        <taxon>Aureliella</taxon>
    </lineage>
</organism>
<keyword evidence="1" id="KW-1133">Transmembrane helix</keyword>
<evidence type="ECO:0000313" key="3">
    <source>
        <dbReference type="Proteomes" id="UP000318017"/>
    </source>
</evidence>
<evidence type="ECO:0000313" key="2">
    <source>
        <dbReference type="EMBL" id="QDV24536.1"/>
    </source>
</evidence>
<sequence length="95" mass="10792">MTSLRYRVTGDRKQRDRPRISVRIAVVCPLSMALLTTGAVYSANNFVGWLPNTTNCRIGVHPNKLEVRGMKLEALRLLVSIFDLTLPQLHFITLR</sequence>
<dbReference type="KEGG" id="ahel:Q31a_28540"/>
<proteinExistence type="predicted"/>
<reference evidence="2 3" key="1">
    <citation type="submission" date="2019-02" db="EMBL/GenBank/DDBJ databases">
        <title>Deep-cultivation of Planctomycetes and their phenomic and genomic characterization uncovers novel biology.</title>
        <authorList>
            <person name="Wiegand S."/>
            <person name="Jogler M."/>
            <person name="Boedeker C."/>
            <person name="Pinto D."/>
            <person name="Vollmers J."/>
            <person name="Rivas-Marin E."/>
            <person name="Kohn T."/>
            <person name="Peeters S.H."/>
            <person name="Heuer A."/>
            <person name="Rast P."/>
            <person name="Oberbeckmann S."/>
            <person name="Bunk B."/>
            <person name="Jeske O."/>
            <person name="Meyerdierks A."/>
            <person name="Storesund J.E."/>
            <person name="Kallscheuer N."/>
            <person name="Luecker S."/>
            <person name="Lage O.M."/>
            <person name="Pohl T."/>
            <person name="Merkel B.J."/>
            <person name="Hornburger P."/>
            <person name="Mueller R.-W."/>
            <person name="Bruemmer F."/>
            <person name="Labrenz M."/>
            <person name="Spormann A.M."/>
            <person name="Op den Camp H."/>
            <person name="Overmann J."/>
            <person name="Amann R."/>
            <person name="Jetten M.S.M."/>
            <person name="Mascher T."/>
            <person name="Medema M.H."/>
            <person name="Devos D.P."/>
            <person name="Kaster A.-K."/>
            <person name="Ovreas L."/>
            <person name="Rohde M."/>
            <person name="Galperin M.Y."/>
            <person name="Jogler C."/>
        </authorList>
    </citation>
    <scope>NUCLEOTIDE SEQUENCE [LARGE SCALE GENOMIC DNA]</scope>
    <source>
        <strain evidence="2 3">Q31a</strain>
    </source>
</reference>
<dbReference type="Proteomes" id="UP000318017">
    <property type="component" value="Chromosome"/>
</dbReference>
<accession>A0A518G7H3</accession>
<keyword evidence="1" id="KW-0472">Membrane</keyword>
<keyword evidence="1" id="KW-0812">Transmembrane</keyword>
<protein>
    <submittedName>
        <fullName evidence="2">Uncharacterized protein</fullName>
    </submittedName>
</protein>